<organism evidence="4 5">
    <name type="scientific">Phanerochaete sordida</name>
    <dbReference type="NCBI Taxonomy" id="48140"/>
    <lineage>
        <taxon>Eukaryota</taxon>
        <taxon>Fungi</taxon>
        <taxon>Dikarya</taxon>
        <taxon>Basidiomycota</taxon>
        <taxon>Agaricomycotina</taxon>
        <taxon>Agaricomycetes</taxon>
        <taxon>Polyporales</taxon>
        <taxon>Phanerochaetaceae</taxon>
        <taxon>Phanerochaete</taxon>
    </lineage>
</organism>
<dbReference type="InterPro" id="IPR011600">
    <property type="entry name" value="Pept_C14_caspase"/>
</dbReference>
<dbReference type="Pfam" id="PF00656">
    <property type="entry name" value="Peptidase_C14"/>
    <property type="match status" value="1"/>
</dbReference>
<dbReference type="Proteomes" id="UP000703269">
    <property type="component" value="Unassembled WGS sequence"/>
</dbReference>
<keyword evidence="5" id="KW-1185">Reference proteome</keyword>
<evidence type="ECO:0000313" key="5">
    <source>
        <dbReference type="Proteomes" id="UP000703269"/>
    </source>
</evidence>
<comment type="caution">
    <text evidence="4">The sequence shown here is derived from an EMBL/GenBank/DDBJ whole genome shotgun (WGS) entry which is preliminary data.</text>
</comment>
<dbReference type="GO" id="GO:0006508">
    <property type="term" value="P:proteolysis"/>
    <property type="evidence" value="ECO:0007669"/>
    <property type="project" value="InterPro"/>
</dbReference>
<feature type="region of interest" description="Disordered" evidence="2">
    <location>
        <begin position="388"/>
        <end position="411"/>
    </location>
</feature>
<dbReference type="GO" id="GO:0005737">
    <property type="term" value="C:cytoplasm"/>
    <property type="evidence" value="ECO:0007669"/>
    <property type="project" value="TreeGrafter"/>
</dbReference>
<dbReference type="PANTHER" id="PTHR48104">
    <property type="entry name" value="METACASPASE-4"/>
    <property type="match status" value="1"/>
</dbReference>
<dbReference type="PANTHER" id="PTHR48104:SF30">
    <property type="entry name" value="METACASPASE-1"/>
    <property type="match status" value="1"/>
</dbReference>
<dbReference type="EMBL" id="BPQB01000002">
    <property type="protein sequence ID" value="GJE85397.1"/>
    <property type="molecule type" value="Genomic_DNA"/>
</dbReference>
<dbReference type="AlphaFoldDB" id="A0A9P3FZJ5"/>
<feature type="domain" description="Peptidase C14 caspase" evidence="3">
    <location>
        <begin position="16"/>
        <end position="375"/>
    </location>
</feature>
<gene>
    <name evidence="4" type="ORF">PsYK624_014760</name>
</gene>
<proteinExistence type="inferred from homology"/>
<comment type="similarity">
    <text evidence="1">Belongs to the peptidase C14B family.</text>
</comment>
<feature type="compositionally biased region" description="Basic residues" evidence="2">
    <location>
        <begin position="399"/>
        <end position="409"/>
    </location>
</feature>
<evidence type="ECO:0000313" key="4">
    <source>
        <dbReference type="EMBL" id="GJE85397.1"/>
    </source>
</evidence>
<evidence type="ECO:0000256" key="2">
    <source>
        <dbReference type="SAM" id="MobiDB-lite"/>
    </source>
</evidence>
<sequence length="425" mass="47920">MLCSCSPASRPNRARDKALLIGVGYDNPVKPPVGRLATPRRDVGLLKEFLVEKERYREENVAVLTDDAEDESRRPTRFNIISAIDRFMDGVRAGDRRVFFFAGHGYQVVNRTGTEDDFMDEVILLDGHHGEPVDDDNYPLDPDNIPEESPLRKKLEGVITDNYLRARLVDKLPSGAHLVAIFDTCHSGTMLDLDYHWKLRHFTDRQMSGKSRLGSGWDLDLVANPPGNSCRRPIKASSRRASRAALTQAALPTIRTESKFVCTPSIKRRTNTRLESTATQLISPTGRPQFLSTLWLPADSFSEGLRYASPTQLELQSPIQALPEVLSISSAMDSQRAWGRDNTMLSVFLDILRGTKENQRPNVGQLMQDLQTKTAELRIAAVRSKYIQDPSKRPWTRSQSRKVRDKQHHQFGSLCKNASAHEFVL</sequence>
<dbReference type="OrthoDB" id="3223806at2759"/>
<evidence type="ECO:0000259" key="3">
    <source>
        <dbReference type="Pfam" id="PF00656"/>
    </source>
</evidence>
<dbReference type="InterPro" id="IPR050452">
    <property type="entry name" value="Metacaspase"/>
</dbReference>
<evidence type="ECO:0000256" key="1">
    <source>
        <dbReference type="ARBA" id="ARBA00009005"/>
    </source>
</evidence>
<protein>
    <submittedName>
        <fullName evidence="4">Caspase family protein</fullName>
    </submittedName>
</protein>
<name>A0A9P3FZJ5_9APHY</name>
<dbReference type="Gene3D" id="3.40.50.12660">
    <property type="match status" value="1"/>
</dbReference>
<dbReference type="GO" id="GO:0004197">
    <property type="term" value="F:cysteine-type endopeptidase activity"/>
    <property type="evidence" value="ECO:0007669"/>
    <property type="project" value="InterPro"/>
</dbReference>
<accession>A0A9P3FZJ5</accession>
<reference evidence="4 5" key="1">
    <citation type="submission" date="2021-08" db="EMBL/GenBank/DDBJ databases">
        <title>Draft Genome Sequence of Phanerochaete sordida strain YK-624.</title>
        <authorList>
            <person name="Mori T."/>
            <person name="Dohra H."/>
            <person name="Suzuki T."/>
            <person name="Kawagishi H."/>
            <person name="Hirai H."/>
        </authorList>
    </citation>
    <scope>NUCLEOTIDE SEQUENCE [LARGE SCALE GENOMIC DNA]</scope>
    <source>
        <strain evidence="4 5">YK-624</strain>
    </source>
</reference>